<dbReference type="PANTHER" id="PTHR41774:SF1">
    <property type="entry name" value="NGG1P INTERACTING FACTOR NIF3"/>
    <property type="match status" value="1"/>
</dbReference>
<gene>
    <name evidence="2" type="ORF">MKZ38_002510</name>
</gene>
<dbReference type="InterPro" id="IPR015867">
    <property type="entry name" value="N-reg_PII/ATP_PRibTrfase_C"/>
</dbReference>
<dbReference type="Gene3D" id="3.30.70.120">
    <property type="match status" value="1"/>
</dbReference>
<dbReference type="AlphaFoldDB" id="A0AAD5RNS3"/>
<name>A0AAD5RNS3_9PEZI</name>
<reference evidence="2" key="1">
    <citation type="submission" date="2022-07" db="EMBL/GenBank/DDBJ databases">
        <title>Draft genome sequence of Zalerion maritima ATCC 34329, a (micro)plastics degrading marine fungus.</title>
        <authorList>
            <person name="Paco A."/>
            <person name="Goncalves M.F.M."/>
            <person name="Rocha-Santos T.A.P."/>
            <person name="Alves A."/>
        </authorList>
    </citation>
    <scope>NUCLEOTIDE SEQUENCE</scope>
    <source>
        <strain evidence="2">ATCC 34329</strain>
    </source>
</reference>
<dbReference type="InterPro" id="IPR036069">
    <property type="entry name" value="DUF34/NIF3_sf"/>
</dbReference>
<evidence type="ECO:0000313" key="2">
    <source>
        <dbReference type="EMBL" id="KAJ2900292.1"/>
    </source>
</evidence>
<dbReference type="SUPFAM" id="SSF102705">
    <property type="entry name" value="NIF3 (NGG1p interacting factor 3)-like"/>
    <property type="match status" value="1"/>
</dbReference>
<evidence type="ECO:0000313" key="3">
    <source>
        <dbReference type="Proteomes" id="UP001201980"/>
    </source>
</evidence>
<accession>A0AAD5RNS3</accession>
<evidence type="ECO:0000256" key="1">
    <source>
        <dbReference type="ARBA" id="ARBA00020998"/>
    </source>
</evidence>
<organism evidence="2 3">
    <name type="scientific">Zalerion maritima</name>
    <dbReference type="NCBI Taxonomy" id="339359"/>
    <lineage>
        <taxon>Eukaryota</taxon>
        <taxon>Fungi</taxon>
        <taxon>Dikarya</taxon>
        <taxon>Ascomycota</taxon>
        <taxon>Pezizomycotina</taxon>
        <taxon>Sordariomycetes</taxon>
        <taxon>Lulworthiomycetidae</taxon>
        <taxon>Lulworthiales</taxon>
        <taxon>Lulworthiaceae</taxon>
        <taxon>Zalerion</taxon>
    </lineage>
</organism>
<proteinExistence type="predicted"/>
<sequence>MERFKLIYTVPVSHLQTTKDAIFKTGAGVYEGGKYVQVAFEISGQGQFLPVSEAGADPHTGETDQLERVLEYKVEILCEGRNVAKAAVAALKGAHPYEVPAYEVYRLEDI</sequence>
<dbReference type="PANTHER" id="PTHR41774">
    <property type="match status" value="1"/>
</dbReference>
<dbReference type="EMBL" id="JAKWBI020000175">
    <property type="protein sequence ID" value="KAJ2900292.1"/>
    <property type="molecule type" value="Genomic_DNA"/>
</dbReference>
<protein>
    <recommendedName>
        <fullName evidence="1">ATP phosphoribosyltransferase</fullName>
    </recommendedName>
</protein>
<dbReference type="Proteomes" id="UP001201980">
    <property type="component" value="Unassembled WGS sequence"/>
</dbReference>
<comment type="caution">
    <text evidence="2">The sequence shown here is derived from an EMBL/GenBank/DDBJ whole genome shotgun (WGS) entry which is preliminary data.</text>
</comment>
<keyword evidence="3" id="KW-1185">Reference proteome</keyword>